<proteinExistence type="predicted"/>
<dbReference type="Proteomes" id="UP000193146">
    <property type="component" value="Unassembled WGS sequence"/>
</dbReference>
<evidence type="ECO:0000313" key="1">
    <source>
        <dbReference type="EMBL" id="CAB3750447.1"/>
    </source>
</evidence>
<gene>
    <name evidence="2" type="ORF">B7G54_06260</name>
    <name evidence="1" type="ORF">LMG29660_01287</name>
</gene>
<dbReference type="OrthoDB" id="9133485at2"/>
<organism evidence="2 3">
    <name type="scientific">Burkholderia puraquae</name>
    <dbReference type="NCBI Taxonomy" id="1904757"/>
    <lineage>
        <taxon>Bacteria</taxon>
        <taxon>Pseudomonadati</taxon>
        <taxon>Pseudomonadota</taxon>
        <taxon>Betaproteobacteria</taxon>
        <taxon>Burkholderiales</taxon>
        <taxon>Burkholderiaceae</taxon>
        <taxon>Burkholderia</taxon>
        <taxon>Burkholderia cepacia complex</taxon>
    </lineage>
</organism>
<reference evidence="1 4" key="2">
    <citation type="submission" date="2020-04" db="EMBL/GenBank/DDBJ databases">
        <authorList>
            <person name="De Canck E."/>
        </authorList>
    </citation>
    <scope>NUCLEOTIDE SEQUENCE [LARGE SCALE GENOMIC DNA]</scope>
    <source>
        <strain evidence="1 4">LMG 29660</strain>
    </source>
</reference>
<protein>
    <submittedName>
        <fullName evidence="2">Uncharacterized protein</fullName>
    </submittedName>
</protein>
<dbReference type="EMBL" id="CADIKG010000002">
    <property type="protein sequence ID" value="CAB3750447.1"/>
    <property type="molecule type" value="Genomic_DNA"/>
</dbReference>
<keyword evidence="3" id="KW-1185">Reference proteome</keyword>
<name>A0A1X1PMM2_9BURK</name>
<evidence type="ECO:0000313" key="4">
    <source>
        <dbReference type="Proteomes" id="UP000494135"/>
    </source>
</evidence>
<accession>A0A1X1PMM2</accession>
<sequence length="71" mass="8071">MLFNLTRFRIDPTPRRADGEYIAHVRITTTLLDGDEQEVHTSGDLAGFDARDDAVAYATKWAERWLTAQFG</sequence>
<reference evidence="2 3" key="1">
    <citation type="submission" date="2017-04" db="EMBL/GenBank/DDBJ databases">
        <title>Burkholderia puraquae sp. nov., a novel Burkholderia cepacia complex species from hospital setting samples.</title>
        <authorList>
            <person name="Martina P."/>
            <person name="Leguizamon M."/>
            <person name="Prieto C."/>
            <person name="Sousa S."/>
            <person name="Montanaro P."/>
            <person name="Draghi W."/>
            <person name="Staembler M."/>
            <person name="Bettiol M."/>
            <person name="Figoli C."/>
            <person name="Palau J."/>
            <person name="Alvarez F."/>
            <person name="Benetti S."/>
            <person name="Anchat E."/>
            <person name="Vescina C."/>
            <person name="Ferreras J."/>
            <person name="Lasch P."/>
            <person name="Lagares A."/>
            <person name="Zorreguieta A."/>
            <person name="Yantorno O."/>
            <person name="Bosch A."/>
        </authorList>
    </citation>
    <scope>NUCLEOTIDE SEQUENCE [LARGE SCALE GENOMIC DNA]</scope>
    <source>
        <strain evidence="2 3">CAMPA 1040</strain>
    </source>
</reference>
<evidence type="ECO:0000313" key="2">
    <source>
        <dbReference type="EMBL" id="ORT88203.1"/>
    </source>
</evidence>
<evidence type="ECO:0000313" key="3">
    <source>
        <dbReference type="Proteomes" id="UP000193146"/>
    </source>
</evidence>
<dbReference type="EMBL" id="NBYX01000002">
    <property type="protein sequence ID" value="ORT88203.1"/>
    <property type="molecule type" value="Genomic_DNA"/>
</dbReference>
<dbReference type="Proteomes" id="UP000494135">
    <property type="component" value="Unassembled WGS sequence"/>
</dbReference>
<dbReference type="RefSeq" id="WP_085038285.1">
    <property type="nucleotide sequence ID" value="NZ_CADIKG010000002.1"/>
</dbReference>
<dbReference type="AlphaFoldDB" id="A0A1X1PMM2"/>